<dbReference type="AlphaFoldDB" id="A0A0N0CUW8"/>
<sequence length="236" mass="26446">MKLNKLFSTIMIFCLIYSTLMFNPSTAKAQENTNTQNVKFTPFNVSDTYSKVKVENLETGEVEYLESILEDGKYVHYVFSDSGELKHKIEAIGNKIYVDGEVFAEISEITEELQGDPALIKNNEFTTQAIKWEYISTSSGNSSWKYAQASLIAGVIATLLGVPAGWAIPMSIASTFASLELTTVYYKKSHYVDANRTFNTCKRASNTSFYKYSNYTGLIEITGLVQEYIDPCNSGY</sequence>
<dbReference type="RefSeq" id="WP_053995760.1">
    <property type="nucleotide sequence ID" value="NZ_CP065643.1"/>
</dbReference>
<evidence type="ECO:0000256" key="1">
    <source>
        <dbReference type="SAM" id="SignalP"/>
    </source>
</evidence>
<accession>A0A0N0CUW8</accession>
<dbReference type="OrthoDB" id="2572792at2"/>
<protein>
    <submittedName>
        <fullName evidence="2">Uncharacterized protein</fullName>
    </submittedName>
</protein>
<feature type="chain" id="PRO_5005846174" evidence="1">
    <location>
        <begin position="30"/>
        <end position="236"/>
    </location>
</feature>
<keyword evidence="1" id="KW-0732">Signal</keyword>
<organism evidence="2 3">
    <name type="scientific">Lysinibacillus macroides</name>
    <dbReference type="NCBI Taxonomy" id="33935"/>
    <lineage>
        <taxon>Bacteria</taxon>
        <taxon>Bacillati</taxon>
        <taxon>Bacillota</taxon>
        <taxon>Bacilli</taxon>
        <taxon>Bacillales</taxon>
        <taxon>Bacillaceae</taxon>
        <taxon>Lysinibacillus</taxon>
    </lineage>
</organism>
<gene>
    <name evidence="2" type="ORF">ADM90_14960</name>
</gene>
<dbReference type="Proteomes" id="UP000037977">
    <property type="component" value="Unassembled WGS sequence"/>
</dbReference>
<keyword evidence="3" id="KW-1185">Reference proteome</keyword>
<proteinExistence type="predicted"/>
<feature type="signal peptide" evidence="1">
    <location>
        <begin position="1"/>
        <end position="29"/>
    </location>
</feature>
<name>A0A0N0CUW8_9BACI</name>
<comment type="caution">
    <text evidence="2">The sequence shown here is derived from an EMBL/GenBank/DDBJ whole genome shotgun (WGS) entry which is preliminary data.</text>
</comment>
<dbReference type="PATRIC" id="fig|33935.3.peg.1717"/>
<reference evidence="2 3" key="1">
    <citation type="submission" date="2015-07" db="EMBL/GenBank/DDBJ databases">
        <title>Genome sequencing project for genomic taxonomy and phylogenomics of Bacillus-like bacteria.</title>
        <authorList>
            <person name="Liu B."/>
            <person name="Wang J."/>
            <person name="Zhu Y."/>
            <person name="Liu G."/>
            <person name="Chen Q."/>
            <person name="Chen Z."/>
            <person name="Che J."/>
            <person name="Ge C."/>
            <person name="Shi H."/>
            <person name="Pan Z."/>
            <person name="Liu X."/>
        </authorList>
    </citation>
    <scope>NUCLEOTIDE SEQUENCE [LARGE SCALE GENOMIC DNA]</scope>
    <source>
        <strain evidence="2 3">DSM 54</strain>
    </source>
</reference>
<evidence type="ECO:0000313" key="2">
    <source>
        <dbReference type="EMBL" id="KOY80514.1"/>
    </source>
</evidence>
<evidence type="ECO:0000313" key="3">
    <source>
        <dbReference type="Proteomes" id="UP000037977"/>
    </source>
</evidence>
<dbReference type="EMBL" id="LGCI01000010">
    <property type="protein sequence ID" value="KOY80514.1"/>
    <property type="molecule type" value="Genomic_DNA"/>
</dbReference>